<dbReference type="Pfam" id="PF18299">
    <property type="entry name" value="R2K_2"/>
    <property type="match status" value="1"/>
</dbReference>
<keyword evidence="3" id="KW-1185">Reference proteome</keyword>
<dbReference type="EMBL" id="CP119075">
    <property type="protein sequence ID" value="WED65085.1"/>
    <property type="molecule type" value="Genomic_DNA"/>
</dbReference>
<gene>
    <name evidence="2" type="ORF">PXH66_22330</name>
</gene>
<feature type="domain" description="ATP-grasp" evidence="1">
    <location>
        <begin position="80"/>
        <end position="238"/>
    </location>
</feature>
<evidence type="ECO:0000259" key="1">
    <source>
        <dbReference type="Pfam" id="PF18299"/>
    </source>
</evidence>
<dbReference type="RefSeq" id="WP_330932168.1">
    <property type="nucleotide sequence ID" value="NZ_CP119075.1"/>
</dbReference>
<dbReference type="AlphaFoldDB" id="A0AAE9ZTW6"/>
<dbReference type="InterPro" id="IPR041261">
    <property type="entry name" value="R2K_2"/>
</dbReference>
<accession>A0AAE9ZTW6</accession>
<reference evidence="2" key="1">
    <citation type="submission" date="2023-03" db="EMBL/GenBank/DDBJ databases">
        <title>Lomoglobus Profundus gen. nov., sp. nov., a novel member of the phylum Verrucomicrobia, isolated from deep-marine sediment of South China Sea.</title>
        <authorList>
            <person name="Ahmad T."/>
            <person name="Ishaq S.E."/>
            <person name="Wang F."/>
        </authorList>
    </citation>
    <scope>NUCLEOTIDE SEQUENCE</scope>
    <source>
        <strain evidence="2">LMO-M01</strain>
    </source>
</reference>
<proteinExistence type="predicted"/>
<evidence type="ECO:0000313" key="2">
    <source>
        <dbReference type="EMBL" id="WED65085.1"/>
    </source>
</evidence>
<dbReference type="SUPFAM" id="SSF56059">
    <property type="entry name" value="Glutathione synthetase ATP-binding domain-like"/>
    <property type="match status" value="1"/>
</dbReference>
<evidence type="ECO:0000313" key="3">
    <source>
        <dbReference type="Proteomes" id="UP001218638"/>
    </source>
</evidence>
<name>A0AAE9ZTW6_9BACT</name>
<sequence length="245" mass="26683">MPTLILSPRQTEDAQLLWRAAIRAGWAIERAFGWKSPAKPEDDFTIYGEPVFVQAIAESCDVKVVVPTDDWLATLPLRWSGRNVKLMSLEDARLIGVSRFIKPCSDKEFAAGLYGKGRSLPDEQLLPNDLPVLVQEPVSWETEFRCFVVNRQVKTCSVYARGGELAQAEDGAWPASEQEVTQAVRICEAVCADADVALPVAVVVDVGLIAGRGWAVVECNAVTSSGIYGCDPAKVLEVLKHGLAL</sequence>
<organism evidence="2 3">
    <name type="scientific">Synoicihabitans lomoniglobus</name>
    <dbReference type="NCBI Taxonomy" id="2909285"/>
    <lineage>
        <taxon>Bacteria</taxon>
        <taxon>Pseudomonadati</taxon>
        <taxon>Verrucomicrobiota</taxon>
        <taxon>Opitutia</taxon>
        <taxon>Opitutales</taxon>
        <taxon>Opitutaceae</taxon>
        <taxon>Synoicihabitans</taxon>
    </lineage>
</organism>
<dbReference type="KEGG" id="slom:PXH66_22330"/>
<dbReference type="Proteomes" id="UP001218638">
    <property type="component" value="Chromosome"/>
</dbReference>
<protein>
    <submittedName>
        <fullName evidence="2">ATP-grasp domain-containing protein</fullName>
    </submittedName>
</protein>